<keyword evidence="3" id="KW-1185">Reference proteome</keyword>
<evidence type="ECO:0000313" key="2">
    <source>
        <dbReference type="EMBL" id="CAE1263246.1"/>
    </source>
</evidence>
<gene>
    <name evidence="2" type="ORF">SPHA_33624</name>
</gene>
<dbReference type="SUPFAM" id="SSF53098">
    <property type="entry name" value="Ribonuclease H-like"/>
    <property type="match status" value="1"/>
</dbReference>
<dbReference type="FunFam" id="1.10.340.70:FF:000003">
    <property type="entry name" value="Protein CBG25708"/>
    <property type="match status" value="1"/>
</dbReference>
<dbReference type="Gene3D" id="1.10.340.70">
    <property type="match status" value="1"/>
</dbReference>
<evidence type="ECO:0000259" key="1">
    <source>
        <dbReference type="PROSITE" id="PS50994"/>
    </source>
</evidence>
<dbReference type="InterPro" id="IPR001584">
    <property type="entry name" value="Integrase_cat-core"/>
</dbReference>
<dbReference type="AlphaFoldDB" id="A0A812CG94"/>
<dbReference type="GO" id="GO:0003676">
    <property type="term" value="F:nucleic acid binding"/>
    <property type="evidence" value="ECO:0007669"/>
    <property type="project" value="InterPro"/>
</dbReference>
<dbReference type="InterPro" id="IPR041588">
    <property type="entry name" value="Integrase_H2C2"/>
</dbReference>
<proteinExistence type="predicted"/>
<dbReference type="Proteomes" id="UP000597762">
    <property type="component" value="Unassembled WGS sequence"/>
</dbReference>
<dbReference type="PANTHER" id="PTHR37984:SF7">
    <property type="entry name" value="INTEGRASE CATALYTIC DOMAIN-CONTAINING PROTEIN"/>
    <property type="match status" value="1"/>
</dbReference>
<comment type="caution">
    <text evidence="2">The sequence shown here is derived from an EMBL/GenBank/DDBJ whole genome shotgun (WGS) entry which is preliminary data.</text>
</comment>
<organism evidence="2 3">
    <name type="scientific">Acanthosepion pharaonis</name>
    <name type="common">Pharaoh cuttlefish</name>
    <name type="synonym">Sepia pharaonis</name>
    <dbReference type="NCBI Taxonomy" id="158019"/>
    <lineage>
        <taxon>Eukaryota</taxon>
        <taxon>Metazoa</taxon>
        <taxon>Spiralia</taxon>
        <taxon>Lophotrochozoa</taxon>
        <taxon>Mollusca</taxon>
        <taxon>Cephalopoda</taxon>
        <taxon>Coleoidea</taxon>
        <taxon>Decapodiformes</taxon>
        <taxon>Sepiida</taxon>
        <taxon>Sepiina</taxon>
        <taxon>Sepiidae</taxon>
        <taxon>Acanthosepion</taxon>
    </lineage>
</organism>
<protein>
    <recommendedName>
        <fullName evidence="1">Integrase catalytic domain-containing protein</fullName>
    </recommendedName>
</protein>
<sequence>MFWGVRDQLSFDGGLILKGQQIVIPQTLQEDILKQLHTAHLVQKKTKLLAKDTVYWVNINRDIEQFTKSCSICQQHQPSQMQEPLMQHDIPTKPWDIVGTDLFDLHGSQWLIIADYYSKYPVVKHISSRSPSGVIVNITRQIFAEFGIPSKVVSDNVQHFSSHLYREFAKEWGFQHETTSPQRPQGNGFIERQIRTVKAILKKAKQSGTTPEIVLLHWRCTPISSVIPSPAQLLMGRRIQSPLITKIRNDHQDQDQIYSAIQQRQQNQKRYFDRNALKEELPPLYRGQRVKVQNPMSGSWDPATLVSQADGHRSYLLENVNGYVLRLTLS</sequence>
<dbReference type="InterPro" id="IPR012337">
    <property type="entry name" value="RNaseH-like_sf"/>
</dbReference>
<dbReference type="OrthoDB" id="6153816at2759"/>
<name>A0A812CG94_ACAPH</name>
<evidence type="ECO:0000313" key="3">
    <source>
        <dbReference type="Proteomes" id="UP000597762"/>
    </source>
</evidence>
<dbReference type="Pfam" id="PF00665">
    <property type="entry name" value="rve"/>
    <property type="match status" value="1"/>
</dbReference>
<dbReference type="EMBL" id="CAHIKZ030001412">
    <property type="protein sequence ID" value="CAE1263246.1"/>
    <property type="molecule type" value="Genomic_DNA"/>
</dbReference>
<dbReference type="Pfam" id="PF17921">
    <property type="entry name" value="Integrase_H2C2"/>
    <property type="match status" value="1"/>
</dbReference>
<accession>A0A812CG94</accession>
<reference evidence="2" key="1">
    <citation type="submission" date="2021-01" db="EMBL/GenBank/DDBJ databases">
        <authorList>
            <person name="Li R."/>
            <person name="Bekaert M."/>
        </authorList>
    </citation>
    <scope>NUCLEOTIDE SEQUENCE</scope>
    <source>
        <strain evidence="2">Farmed</strain>
    </source>
</reference>
<dbReference type="Gene3D" id="3.30.420.10">
    <property type="entry name" value="Ribonuclease H-like superfamily/Ribonuclease H"/>
    <property type="match status" value="1"/>
</dbReference>
<dbReference type="PROSITE" id="PS50994">
    <property type="entry name" value="INTEGRASE"/>
    <property type="match status" value="1"/>
</dbReference>
<dbReference type="GO" id="GO:0015074">
    <property type="term" value="P:DNA integration"/>
    <property type="evidence" value="ECO:0007669"/>
    <property type="project" value="InterPro"/>
</dbReference>
<feature type="domain" description="Integrase catalytic" evidence="1">
    <location>
        <begin position="90"/>
        <end position="203"/>
    </location>
</feature>
<dbReference type="PANTHER" id="PTHR37984">
    <property type="entry name" value="PROTEIN CBG26694"/>
    <property type="match status" value="1"/>
</dbReference>
<dbReference type="InterPro" id="IPR050951">
    <property type="entry name" value="Retrovirus_Pol_polyprotein"/>
</dbReference>
<dbReference type="FunFam" id="3.30.420.10:FF:000063">
    <property type="entry name" value="Retrovirus-related Pol polyprotein from transposon 297-like Protein"/>
    <property type="match status" value="1"/>
</dbReference>
<dbReference type="InterPro" id="IPR036397">
    <property type="entry name" value="RNaseH_sf"/>
</dbReference>